<dbReference type="SUPFAM" id="SSF82153">
    <property type="entry name" value="FAS1 domain"/>
    <property type="match status" value="1"/>
</dbReference>
<dbReference type="OrthoDB" id="286301at2759"/>
<dbReference type="InterPro" id="IPR036378">
    <property type="entry name" value="FAS1_dom_sf"/>
</dbReference>
<dbReference type="SMART" id="SM00554">
    <property type="entry name" value="FAS1"/>
    <property type="match status" value="1"/>
</dbReference>
<dbReference type="KEGG" id="fcy:FRACYDRAFT_189121"/>
<dbReference type="AlphaFoldDB" id="A0A1E7F6A9"/>
<sequence>MNVTNNFLPSFSFICKEALVCLLPELSTLCELTIAAGLGDALSDDIFTLFAPTNEAFDSIPAEFLEGITDAEILRNVLLYHAVPEMVLSSEDLVCGAEVMMANRDFTTTTCIDNEKYQIGSRNPPSALPKIVAPDGVACNGIIHVVDQVILP</sequence>
<evidence type="ECO:0000259" key="1">
    <source>
        <dbReference type="PROSITE" id="PS50213"/>
    </source>
</evidence>
<name>A0A1E7F6A9_9STRA</name>
<organism evidence="2 3">
    <name type="scientific">Fragilariopsis cylindrus CCMP1102</name>
    <dbReference type="NCBI Taxonomy" id="635003"/>
    <lineage>
        <taxon>Eukaryota</taxon>
        <taxon>Sar</taxon>
        <taxon>Stramenopiles</taxon>
        <taxon>Ochrophyta</taxon>
        <taxon>Bacillariophyta</taxon>
        <taxon>Bacillariophyceae</taxon>
        <taxon>Bacillariophycidae</taxon>
        <taxon>Bacillariales</taxon>
        <taxon>Bacillariaceae</taxon>
        <taxon>Fragilariopsis</taxon>
    </lineage>
</organism>
<dbReference type="InterPro" id="IPR050904">
    <property type="entry name" value="Adhesion/Biosynth-related"/>
</dbReference>
<dbReference type="InterPro" id="IPR000782">
    <property type="entry name" value="FAS1_domain"/>
</dbReference>
<feature type="domain" description="FAS1" evidence="1">
    <location>
        <begin position="13"/>
        <end position="150"/>
    </location>
</feature>
<dbReference type="PANTHER" id="PTHR10900">
    <property type="entry name" value="PERIOSTIN-RELATED"/>
    <property type="match status" value="1"/>
</dbReference>
<proteinExistence type="predicted"/>
<dbReference type="Gene3D" id="2.30.180.10">
    <property type="entry name" value="FAS1 domain"/>
    <property type="match status" value="1"/>
</dbReference>
<dbReference type="InParanoid" id="A0A1E7F6A9"/>
<dbReference type="Pfam" id="PF02469">
    <property type="entry name" value="Fasciclin"/>
    <property type="match status" value="1"/>
</dbReference>
<dbReference type="PANTHER" id="PTHR10900:SF77">
    <property type="entry name" value="FI19380P1"/>
    <property type="match status" value="1"/>
</dbReference>
<dbReference type="Proteomes" id="UP000095751">
    <property type="component" value="Unassembled WGS sequence"/>
</dbReference>
<reference evidence="2 3" key="1">
    <citation type="submission" date="2016-09" db="EMBL/GenBank/DDBJ databases">
        <title>Extensive genetic diversity and differential bi-allelic expression allows diatom success in the polar Southern Ocean.</title>
        <authorList>
            <consortium name="DOE Joint Genome Institute"/>
            <person name="Mock T."/>
            <person name="Otillar R.P."/>
            <person name="Strauss J."/>
            <person name="Dupont C."/>
            <person name="Frickenhaus S."/>
            <person name="Maumus F."/>
            <person name="Mcmullan M."/>
            <person name="Sanges R."/>
            <person name="Schmutz J."/>
            <person name="Toseland A."/>
            <person name="Valas R."/>
            <person name="Veluchamy A."/>
            <person name="Ward B.J."/>
            <person name="Allen A."/>
            <person name="Barry K."/>
            <person name="Falciatore A."/>
            <person name="Ferrante M."/>
            <person name="Fortunato A.E."/>
            <person name="Gloeckner G."/>
            <person name="Gruber A."/>
            <person name="Hipkin R."/>
            <person name="Janech M."/>
            <person name="Kroth P."/>
            <person name="Leese F."/>
            <person name="Lindquist E."/>
            <person name="Lyon B.R."/>
            <person name="Martin J."/>
            <person name="Mayer C."/>
            <person name="Parker M."/>
            <person name="Quesneville H."/>
            <person name="Raymond J."/>
            <person name="Uhlig C."/>
            <person name="Valentin K.U."/>
            <person name="Worden A.Z."/>
            <person name="Armbrust E.V."/>
            <person name="Bowler C."/>
            <person name="Green B."/>
            <person name="Moulton V."/>
            <person name="Van Oosterhout C."/>
            <person name="Grigoriev I."/>
        </authorList>
    </citation>
    <scope>NUCLEOTIDE SEQUENCE [LARGE SCALE GENOMIC DNA]</scope>
    <source>
        <strain evidence="2 3">CCMP1102</strain>
    </source>
</reference>
<accession>A0A1E7F6A9</accession>
<protein>
    <submittedName>
        <fullName evidence="2">Beta-Ig-H3/fasciclin</fullName>
    </submittedName>
</protein>
<keyword evidence="3" id="KW-1185">Reference proteome</keyword>
<evidence type="ECO:0000313" key="2">
    <source>
        <dbReference type="EMBL" id="OEU13686.1"/>
    </source>
</evidence>
<evidence type="ECO:0000313" key="3">
    <source>
        <dbReference type="Proteomes" id="UP000095751"/>
    </source>
</evidence>
<gene>
    <name evidence="2" type="ORF">FRACYDRAFT_189121</name>
</gene>
<dbReference type="EMBL" id="KV784361">
    <property type="protein sequence ID" value="OEU13686.1"/>
    <property type="molecule type" value="Genomic_DNA"/>
</dbReference>
<dbReference type="PROSITE" id="PS50213">
    <property type="entry name" value="FAS1"/>
    <property type="match status" value="1"/>
</dbReference>
<feature type="non-terminal residue" evidence="2">
    <location>
        <position position="152"/>
    </location>
</feature>
<dbReference type="GO" id="GO:0005615">
    <property type="term" value="C:extracellular space"/>
    <property type="evidence" value="ECO:0007669"/>
    <property type="project" value="TreeGrafter"/>
</dbReference>